<keyword evidence="3" id="KW-0808">Transferase</keyword>
<feature type="compositionally biased region" description="Low complexity" evidence="9">
    <location>
        <begin position="118"/>
        <end position="141"/>
    </location>
</feature>
<evidence type="ECO:0000256" key="6">
    <source>
        <dbReference type="ARBA" id="ARBA00022840"/>
    </source>
</evidence>
<dbReference type="GO" id="GO:0005886">
    <property type="term" value="C:plasma membrane"/>
    <property type="evidence" value="ECO:0007669"/>
    <property type="project" value="UniProtKB-SubCell"/>
</dbReference>
<evidence type="ECO:0000256" key="3">
    <source>
        <dbReference type="ARBA" id="ARBA00022679"/>
    </source>
</evidence>
<dbReference type="InterPro" id="IPR011009">
    <property type="entry name" value="Kinase-like_dom_sf"/>
</dbReference>
<dbReference type="PROSITE" id="PS50011">
    <property type="entry name" value="PROTEIN_KINASE_DOM"/>
    <property type="match status" value="1"/>
</dbReference>
<dbReference type="EC" id="2.7.11.1" evidence="2"/>
<dbReference type="CDD" id="cd14066">
    <property type="entry name" value="STKc_IRAK"/>
    <property type="match status" value="1"/>
</dbReference>
<dbReference type="GO" id="GO:0005524">
    <property type="term" value="F:ATP binding"/>
    <property type="evidence" value="ECO:0007669"/>
    <property type="project" value="UniProtKB-KW"/>
</dbReference>
<sequence>MPNVMTGLTKDGLVTDECDPAEDGYLGRSKSSESTMPSGPCGAVQEVECVSVEECHETSEKLDLKNNSNLPRSTESCNRLEVEPGHIDFSLLLQTDSGTYNSRQFSSDPGSGKGGSTKGDSSSSLRRQSNQSASTSSSGGNPKLSHFMSDWIEQPSVGSTEMSCDVLAIEFSSESARIEAAKNFPKPSLSRVPQMSRSAVAQPSRVGGQAIREVVHSGIVSAYPFLANFTWDQVAAMTRAANNEVLGKGGFGPVYMGILPNNKLVAVKILDTDSRQGSSEFLNEVDLLSRVNHINLVKLVGYCQEDRDRVLVYEYAEEGTLWDHIRGKRGLLDWRTRLKVSLESACGLEYLHTGCSPRIIHRDIKSSNILLTKNLVAKVADFGLSKIGLEDENGNQTHISTVVKGTPGYLDPEYYKTAQLNEKSDIYSFGVVLLEIITGRNPIERNADEKFIGDWVKAQWKSGGPKVVVDPRLEGKYNLRSMRAVVTLALKCLETSAKSRPDVRVVVEQLRAAIVLEDNTLQTSKWSLRSLLGQA</sequence>
<evidence type="ECO:0000256" key="5">
    <source>
        <dbReference type="ARBA" id="ARBA00022741"/>
    </source>
</evidence>
<dbReference type="OrthoDB" id="2013020at2759"/>
<gene>
    <name evidence="11" type="ORF">KC19_1G026000</name>
</gene>
<dbReference type="InterPro" id="IPR047117">
    <property type="entry name" value="PERK1-13-like"/>
</dbReference>
<dbReference type="InterPro" id="IPR000719">
    <property type="entry name" value="Prot_kinase_dom"/>
</dbReference>
<evidence type="ECO:0000313" key="11">
    <source>
        <dbReference type="EMBL" id="KAG0589518.1"/>
    </source>
</evidence>
<evidence type="ECO:0000259" key="10">
    <source>
        <dbReference type="PROSITE" id="PS50011"/>
    </source>
</evidence>
<keyword evidence="5" id="KW-0547">Nucleotide-binding</keyword>
<keyword evidence="7" id="KW-1133">Transmembrane helix</keyword>
<dbReference type="FunFam" id="3.30.200.20:FF:000178">
    <property type="entry name" value="serine/threonine-protein kinase PBS1-like"/>
    <property type="match status" value="1"/>
</dbReference>
<dbReference type="PANTHER" id="PTHR47982:SF70">
    <property type="entry name" value="PROTEIN KINASE SUPERFAMILY PROTEIN"/>
    <property type="match status" value="1"/>
</dbReference>
<dbReference type="PROSITE" id="PS00108">
    <property type="entry name" value="PROTEIN_KINASE_ST"/>
    <property type="match status" value="1"/>
</dbReference>
<dbReference type="Gene3D" id="3.30.200.20">
    <property type="entry name" value="Phosphorylase Kinase, domain 1"/>
    <property type="match status" value="1"/>
</dbReference>
<dbReference type="GO" id="GO:0004674">
    <property type="term" value="F:protein serine/threonine kinase activity"/>
    <property type="evidence" value="ECO:0007669"/>
    <property type="project" value="UniProtKB-EC"/>
</dbReference>
<organism evidence="11 12">
    <name type="scientific">Ceratodon purpureus</name>
    <name type="common">Fire moss</name>
    <name type="synonym">Dicranum purpureum</name>
    <dbReference type="NCBI Taxonomy" id="3225"/>
    <lineage>
        <taxon>Eukaryota</taxon>
        <taxon>Viridiplantae</taxon>
        <taxon>Streptophyta</taxon>
        <taxon>Embryophyta</taxon>
        <taxon>Bryophyta</taxon>
        <taxon>Bryophytina</taxon>
        <taxon>Bryopsida</taxon>
        <taxon>Dicranidae</taxon>
        <taxon>Pseudoditrichales</taxon>
        <taxon>Ditrichaceae</taxon>
        <taxon>Ceratodon</taxon>
    </lineage>
</organism>
<evidence type="ECO:0000256" key="9">
    <source>
        <dbReference type="SAM" id="MobiDB-lite"/>
    </source>
</evidence>
<dbReference type="SUPFAM" id="SSF56112">
    <property type="entry name" value="Protein kinase-like (PK-like)"/>
    <property type="match status" value="1"/>
</dbReference>
<dbReference type="AlphaFoldDB" id="A0A8T0J3L4"/>
<evidence type="ECO:0000256" key="1">
    <source>
        <dbReference type="ARBA" id="ARBA00004162"/>
    </source>
</evidence>
<name>A0A8T0J3L4_CERPU</name>
<comment type="caution">
    <text evidence="11">The sequence shown here is derived from an EMBL/GenBank/DDBJ whole genome shotgun (WGS) entry which is preliminary data.</text>
</comment>
<feature type="region of interest" description="Disordered" evidence="9">
    <location>
        <begin position="1"/>
        <end position="42"/>
    </location>
</feature>
<dbReference type="InterPro" id="IPR008271">
    <property type="entry name" value="Ser/Thr_kinase_AS"/>
</dbReference>
<comment type="subcellular location">
    <subcellularLocation>
        <location evidence="1">Cell membrane</location>
        <topology evidence="1">Single-pass membrane protein</topology>
    </subcellularLocation>
</comment>
<keyword evidence="12" id="KW-1185">Reference proteome</keyword>
<keyword evidence="6" id="KW-0067">ATP-binding</keyword>
<dbReference type="FunFam" id="1.10.510.10:FF:001703">
    <property type="entry name" value="Predicted protein"/>
    <property type="match status" value="1"/>
</dbReference>
<proteinExistence type="predicted"/>
<feature type="region of interest" description="Disordered" evidence="9">
    <location>
        <begin position="100"/>
        <end position="147"/>
    </location>
</feature>
<reference evidence="11" key="1">
    <citation type="submission" date="2020-06" db="EMBL/GenBank/DDBJ databases">
        <title>WGS assembly of Ceratodon purpureus strain R40.</title>
        <authorList>
            <person name="Carey S.B."/>
            <person name="Jenkins J."/>
            <person name="Shu S."/>
            <person name="Lovell J.T."/>
            <person name="Sreedasyam A."/>
            <person name="Maumus F."/>
            <person name="Tiley G.P."/>
            <person name="Fernandez-Pozo N."/>
            <person name="Barry K."/>
            <person name="Chen C."/>
            <person name="Wang M."/>
            <person name="Lipzen A."/>
            <person name="Daum C."/>
            <person name="Saski C.A."/>
            <person name="Payton A.C."/>
            <person name="Mcbreen J.C."/>
            <person name="Conrad R.E."/>
            <person name="Kollar L.M."/>
            <person name="Olsson S."/>
            <person name="Huttunen S."/>
            <person name="Landis J.B."/>
            <person name="Wickett N.J."/>
            <person name="Johnson M.G."/>
            <person name="Rensing S.A."/>
            <person name="Grimwood J."/>
            <person name="Schmutz J."/>
            <person name="Mcdaniel S.F."/>
        </authorList>
    </citation>
    <scope>NUCLEOTIDE SEQUENCE</scope>
    <source>
        <strain evidence="11">R40</strain>
    </source>
</reference>
<keyword evidence="4" id="KW-0812">Transmembrane</keyword>
<evidence type="ECO:0000256" key="2">
    <source>
        <dbReference type="ARBA" id="ARBA00012513"/>
    </source>
</evidence>
<feature type="domain" description="Protein kinase" evidence="10">
    <location>
        <begin position="240"/>
        <end position="514"/>
    </location>
</feature>
<keyword evidence="8" id="KW-0472">Membrane</keyword>
<dbReference type="InterPro" id="IPR001245">
    <property type="entry name" value="Ser-Thr/Tyr_kinase_cat_dom"/>
</dbReference>
<dbReference type="Proteomes" id="UP000822688">
    <property type="component" value="Chromosome 1"/>
</dbReference>
<accession>A0A8T0J3L4</accession>
<evidence type="ECO:0000256" key="7">
    <source>
        <dbReference type="ARBA" id="ARBA00022989"/>
    </source>
</evidence>
<evidence type="ECO:0000313" key="12">
    <source>
        <dbReference type="Proteomes" id="UP000822688"/>
    </source>
</evidence>
<dbReference type="Pfam" id="PF07714">
    <property type="entry name" value="PK_Tyr_Ser-Thr"/>
    <property type="match status" value="1"/>
</dbReference>
<evidence type="ECO:0000256" key="4">
    <source>
        <dbReference type="ARBA" id="ARBA00022692"/>
    </source>
</evidence>
<dbReference type="EMBL" id="CM026421">
    <property type="protein sequence ID" value="KAG0589518.1"/>
    <property type="molecule type" value="Genomic_DNA"/>
</dbReference>
<dbReference type="PANTHER" id="PTHR47982">
    <property type="entry name" value="PROLINE-RICH RECEPTOR-LIKE PROTEIN KINASE PERK4"/>
    <property type="match status" value="1"/>
</dbReference>
<dbReference type="SMART" id="SM00220">
    <property type="entry name" value="S_TKc"/>
    <property type="match status" value="1"/>
</dbReference>
<dbReference type="Gene3D" id="1.10.510.10">
    <property type="entry name" value="Transferase(Phosphotransferase) domain 1"/>
    <property type="match status" value="1"/>
</dbReference>
<protein>
    <recommendedName>
        <fullName evidence="2">non-specific serine/threonine protein kinase</fullName>
        <ecNumber evidence="2">2.7.11.1</ecNumber>
    </recommendedName>
</protein>
<evidence type="ECO:0000256" key="8">
    <source>
        <dbReference type="ARBA" id="ARBA00023136"/>
    </source>
</evidence>